<reference evidence="2" key="1">
    <citation type="journal article" date="2011" name="PLoS Genet.">
        <title>Genomic analysis of the necrotrophic fungal pathogens Sclerotinia sclerotiorum and Botrytis cinerea.</title>
        <authorList>
            <person name="Amselem J."/>
            <person name="Cuomo C.A."/>
            <person name="van Kan J.A."/>
            <person name="Viaud M."/>
            <person name="Benito E.P."/>
            <person name="Couloux A."/>
            <person name="Coutinho P.M."/>
            <person name="de Vries R.P."/>
            <person name="Dyer P.S."/>
            <person name="Fillinger S."/>
            <person name="Fournier E."/>
            <person name="Gout L."/>
            <person name="Hahn M."/>
            <person name="Kohn L."/>
            <person name="Lapalu N."/>
            <person name="Plummer K.M."/>
            <person name="Pradier J.M."/>
            <person name="Quevillon E."/>
            <person name="Sharon A."/>
            <person name="Simon A."/>
            <person name="ten Have A."/>
            <person name="Tudzynski B."/>
            <person name="Tudzynski P."/>
            <person name="Wincker P."/>
            <person name="Andrew M."/>
            <person name="Anthouard V."/>
            <person name="Beever R.E."/>
            <person name="Beffa R."/>
            <person name="Benoit I."/>
            <person name="Bouzid O."/>
            <person name="Brault B."/>
            <person name="Chen Z."/>
            <person name="Choquer M."/>
            <person name="Collemare J."/>
            <person name="Cotton P."/>
            <person name="Danchin E.G."/>
            <person name="Da Silva C."/>
            <person name="Gautier A."/>
            <person name="Giraud C."/>
            <person name="Giraud T."/>
            <person name="Gonzalez C."/>
            <person name="Grossetete S."/>
            <person name="Guldener U."/>
            <person name="Henrissat B."/>
            <person name="Howlett B.J."/>
            <person name="Kodira C."/>
            <person name="Kretschmer M."/>
            <person name="Lappartient A."/>
            <person name="Leroch M."/>
            <person name="Levis C."/>
            <person name="Mauceli E."/>
            <person name="Neuveglise C."/>
            <person name="Oeser B."/>
            <person name="Pearson M."/>
            <person name="Poulain J."/>
            <person name="Poussereau N."/>
            <person name="Quesneville H."/>
            <person name="Rascle C."/>
            <person name="Schumacher J."/>
            <person name="Segurens B."/>
            <person name="Sexton A."/>
            <person name="Silva E."/>
            <person name="Sirven C."/>
            <person name="Soanes D.M."/>
            <person name="Talbot N.J."/>
            <person name="Templeton M."/>
            <person name="Yandava C."/>
            <person name="Yarden O."/>
            <person name="Zeng Q."/>
            <person name="Rollins J.A."/>
            <person name="Lebrun M.H."/>
            <person name="Dickman M."/>
        </authorList>
    </citation>
    <scope>NUCLEOTIDE SEQUENCE [LARGE SCALE GENOMIC DNA]</scope>
    <source>
        <strain evidence="2">T4</strain>
    </source>
</reference>
<organism evidence="1 2">
    <name type="scientific">Botryotinia fuckeliana (strain T4)</name>
    <name type="common">Noble rot fungus</name>
    <name type="synonym">Botrytis cinerea</name>
    <dbReference type="NCBI Taxonomy" id="999810"/>
    <lineage>
        <taxon>Eukaryota</taxon>
        <taxon>Fungi</taxon>
        <taxon>Dikarya</taxon>
        <taxon>Ascomycota</taxon>
        <taxon>Pezizomycotina</taxon>
        <taxon>Leotiomycetes</taxon>
        <taxon>Helotiales</taxon>
        <taxon>Sclerotiniaceae</taxon>
        <taxon>Botrytis</taxon>
    </lineage>
</organism>
<dbReference type="HOGENOM" id="CLU_2978875_0_0_1"/>
<accession>G2YJ83</accession>
<evidence type="ECO:0000313" key="2">
    <source>
        <dbReference type="Proteomes" id="UP000008177"/>
    </source>
</evidence>
<dbReference type="EMBL" id="FQ790337">
    <property type="protein sequence ID" value="CCD51770.1"/>
    <property type="molecule type" value="Genomic_DNA"/>
</dbReference>
<dbReference type="InParanoid" id="G2YJ83"/>
<gene>
    <name evidence="1" type="ORF">BofuT4_uP020760.1</name>
</gene>
<dbReference type="AlphaFoldDB" id="G2YJ83"/>
<protein>
    <submittedName>
        <fullName evidence="1">Uncharacterized protein</fullName>
    </submittedName>
</protein>
<dbReference type="Proteomes" id="UP000008177">
    <property type="component" value="Unplaced contigs"/>
</dbReference>
<name>G2YJ83_BOTF4</name>
<proteinExistence type="predicted"/>
<evidence type="ECO:0000313" key="1">
    <source>
        <dbReference type="EMBL" id="CCD51770.1"/>
    </source>
</evidence>
<sequence length="58" mass="6541">MSKPSDFIDSFTNFWSDVAMLKPTPSVKDLFATIEIIAQYEHMPTAKRPLSPVSSLRP</sequence>